<dbReference type="RefSeq" id="WP_266059786.1">
    <property type="nucleotide sequence ID" value="NZ_JAPKFM010000001.1"/>
</dbReference>
<dbReference type="GO" id="GO:0016758">
    <property type="term" value="F:hexosyltransferase activity"/>
    <property type="evidence" value="ECO:0007669"/>
    <property type="project" value="UniProtKB-ARBA"/>
</dbReference>
<dbReference type="Gene3D" id="3.40.50.2000">
    <property type="entry name" value="Glycogen Phosphorylase B"/>
    <property type="match status" value="2"/>
</dbReference>
<dbReference type="EMBL" id="JAPKFM010000001">
    <property type="protein sequence ID" value="MCX2962747.1"/>
    <property type="molecule type" value="Genomic_DNA"/>
</dbReference>
<evidence type="ECO:0000313" key="3">
    <source>
        <dbReference type="Proteomes" id="UP001143347"/>
    </source>
</evidence>
<comment type="caution">
    <text evidence="2">The sequence shown here is derived from an EMBL/GenBank/DDBJ whole genome shotgun (WGS) entry which is preliminary data.</text>
</comment>
<accession>A0A9X3D0Y7</accession>
<dbReference type="SUPFAM" id="SSF53756">
    <property type="entry name" value="UDP-Glycosyltransferase/glycogen phosphorylase"/>
    <property type="match status" value="1"/>
</dbReference>
<dbReference type="PANTHER" id="PTHR48050:SF13">
    <property type="entry name" value="STEROL 3-BETA-GLUCOSYLTRANSFERASE UGT80A2"/>
    <property type="match status" value="1"/>
</dbReference>
<evidence type="ECO:0000313" key="2">
    <source>
        <dbReference type="EMBL" id="MCX2962747.1"/>
    </source>
</evidence>
<dbReference type="InterPro" id="IPR002213">
    <property type="entry name" value="UDP_glucos_trans"/>
</dbReference>
<dbReference type="InterPro" id="IPR010610">
    <property type="entry name" value="EryCIII-like_C"/>
</dbReference>
<keyword evidence="3" id="KW-1185">Reference proteome</keyword>
<dbReference type="GO" id="GO:0017000">
    <property type="term" value="P:antibiotic biosynthetic process"/>
    <property type="evidence" value="ECO:0007669"/>
    <property type="project" value="UniProtKB-ARBA"/>
</dbReference>
<proteinExistence type="predicted"/>
<dbReference type="Pfam" id="PF06722">
    <property type="entry name" value="EryCIII-like_C"/>
    <property type="match status" value="1"/>
</dbReference>
<dbReference type="GO" id="GO:0008194">
    <property type="term" value="F:UDP-glycosyltransferase activity"/>
    <property type="evidence" value="ECO:0007669"/>
    <property type="project" value="InterPro"/>
</dbReference>
<gene>
    <name evidence="2" type="ORF">OSB52_01425</name>
</gene>
<dbReference type="InterPro" id="IPR050426">
    <property type="entry name" value="Glycosyltransferase_28"/>
</dbReference>
<name>A0A9X3D0Y7_9ACTN</name>
<evidence type="ECO:0000259" key="1">
    <source>
        <dbReference type="Pfam" id="PF06722"/>
    </source>
</evidence>
<feature type="domain" description="Erythromycin biosynthesis protein CIII-like C-terminal" evidence="1">
    <location>
        <begin position="298"/>
        <end position="400"/>
    </location>
</feature>
<sequence>MCLALELQGRGHRVTVLVPPNLVDFARSAGVASVVAVGLDSHVAWSSDTALSVAREGSRLAQMRFAVRTIRSGFAAFDESMADEFTVPGAPLSDVDILVAAPLCQDRALAVAQRIGAQLVVLRYAPMSENGVVGAVPVLSRYMSPALRRWSWRWADRVTWVATGWNENSFRRRMKLRRARRPLSLRLRDRGIVQIQAFDGALIPGLAEQWRDAKPVVGFLDLDTEHRRDLAEIDVTTPELATWLAEGDRPLFVGFGSMTLPDRDTVIATLCAAARRLGLRCLVAGPEYRGAVGDDRDIFVVAAIDHQSVLRRCVAAVHHGGAGTTAATLRAGLPSLICAVTADQPFWARRVQTLGVGCAMRPSALTETMAAEALATILSAPVREAAELVAAQMVAPDKAVATAADIVEQAVAAE</sequence>
<protein>
    <submittedName>
        <fullName evidence="2">Glycosyltransferase</fullName>
    </submittedName>
</protein>
<reference evidence="2" key="1">
    <citation type="submission" date="2022-10" db="EMBL/GenBank/DDBJ databases">
        <title>WGS of marine actinomycetes from Thailand.</title>
        <authorList>
            <person name="Thawai C."/>
        </authorList>
    </citation>
    <scope>NUCLEOTIDE SEQUENCE</scope>
    <source>
        <strain evidence="2">SW21</strain>
    </source>
</reference>
<dbReference type="PANTHER" id="PTHR48050">
    <property type="entry name" value="STEROL 3-BETA-GLUCOSYLTRANSFERASE"/>
    <property type="match status" value="1"/>
</dbReference>
<dbReference type="Proteomes" id="UP001143347">
    <property type="component" value="Unassembled WGS sequence"/>
</dbReference>
<dbReference type="CDD" id="cd03784">
    <property type="entry name" value="GT1_Gtf-like"/>
    <property type="match status" value="1"/>
</dbReference>
<dbReference type="FunFam" id="3.40.50.2000:FF:000009">
    <property type="entry name" value="Sterol 3-beta-glucosyltransferase UGT80A2"/>
    <property type="match status" value="1"/>
</dbReference>
<organism evidence="2 3">
    <name type="scientific">Gordonia aquimaris</name>
    <dbReference type="NCBI Taxonomy" id="2984863"/>
    <lineage>
        <taxon>Bacteria</taxon>
        <taxon>Bacillati</taxon>
        <taxon>Actinomycetota</taxon>
        <taxon>Actinomycetes</taxon>
        <taxon>Mycobacteriales</taxon>
        <taxon>Gordoniaceae</taxon>
        <taxon>Gordonia</taxon>
    </lineage>
</organism>
<dbReference type="AlphaFoldDB" id="A0A9X3D0Y7"/>